<feature type="transmembrane region" description="Helical" evidence="2">
    <location>
        <begin position="239"/>
        <end position="260"/>
    </location>
</feature>
<dbReference type="Proteomes" id="UP000293764">
    <property type="component" value="Unassembled WGS sequence"/>
</dbReference>
<feature type="transmembrane region" description="Helical" evidence="2">
    <location>
        <begin position="37"/>
        <end position="55"/>
    </location>
</feature>
<dbReference type="AlphaFoldDB" id="A0A4Q5N3G3"/>
<evidence type="ECO:0000313" key="3">
    <source>
        <dbReference type="EMBL" id="RYV52772.1"/>
    </source>
</evidence>
<name>A0A4Q5N3G3_9MICO</name>
<keyword evidence="2" id="KW-0472">Membrane</keyword>
<feature type="transmembrane region" description="Helical" evidence="2">
    <location>
        <begin position="207"/>
        <end position="230"/>
    </location>
</feature>
<accession>A0A4Q5N3G3</accession>
<organism evidence="3 4">
    <name type="scientific">Pengzhenrongella frigida</name>
    <dbReference type="NCBI Taxonomy" id="1259133"/>
    <lineage>
        <taxon>Bacteria</taxon>
        <taxon>Bacillati</taxon>
        <taxon>Actinomycetota</taxon>
        <taxon>Actinomycetes</taxon>
        <taxon>Micrococcales</taxon>
        <taxon>Pengzhenrongella</taxon>
    </lineage>
</organism>
<protein>
    <submittedName>
        <fullName evidence="3">Uncharacterized protein</fullName>
    </submittedName>
</protein>
<comment type="caution">
    <text evidence="3">The sequence shown here is derived from an EMBL/GenBank/DDBJ whole genome shotgun (WGS) entry which is preliminary data.</text>
</comment>
<feature type="region of interest" description="Disordered" evidence="1">
    <location>
        <begin position="1"/>
        <end position="30"/>
    </location>
</feature>
<evidence type="ECO:0000256" key="1">
    <source>
        <dbReference type="SAM" id="MobiDB-lite"/>
    </source>
</evidence>
<dbReference type="OrthoDB" id="8017424at2"/>
<evidence type="ECO:0000256" key="2">
    <source>
        <dbReference type="SAM" id="Phobius"/>
    </source>
</evidence>
<sequence length="282" mass="28586">MSPAPPAQQAGPPATVPSPTHAPSGDDGGWGQLTPRVLAPAVGGLVLAAAVWAVGLPAEPQVFGAPLADLTIPVAILLGLAGLWLAGWTATTREPWRVVDIVTASVLGVAGGFLFVLWNLSWEVLKAPLAAFPPASGLGVGVWLVPGVLGALIIRKPGAAVYTELVAAVVSALVGNQWGFATVWYGLLEGLGPEVVFAILLYRRFGLGAAIGGGAGAGVVVGLLDTFLYYPEFSPTFKVAYIAATIVSGVVIAGIGSWALTKALARTGALASLASGRDARRV</sequence>
<dbReference type="Pfam" id="PF09819">
    <property type="entry name" value="ABC_cobalt"/>
    <property type="match status" value="1"/>
</dbReference>
<feature type="transmembrane region" description="Helical" evidence="2">
    <location>
        <begin position="130"/>
        <end position="153"/>
    </location>
</feature>
<keyword evidence="2" id="KW-1133">Transmembrane helix</keyword>
<reference evidence="3 4" key="1">
    <citation type="submission" date="2019-01" db="EMBL/GenBank/DDBJ databases">
        <title>Novel species of Cellulomonas.</title>
        <authorList>
            <person name="Liu Q."/>
            <person name="Xin Y.-H."/>
        </authorList>
    </citation>
    <scope>NUCLEOTIDE SEQUENCE [LARGE SCALE GENOMIC DNA]</scope>
    <source>
        <strain evidence="3 4">HLT2-17</strain>
    </source>
</reference>
<gene>
    <name evidence="3" type="ORF">EUA98_01920</name>
</gene>
<keyword evidence="2" id="KW-0812">Transmembrane</keyword>
<feature type="transmembrane region" description="Helical" evidence="2">
    <location>
        <begin position="67"/>
        <end position="86"/>
    </location>
</feature>
<dbReference type="EMBL" id="SDWW01000003">
    <property type="protein sequence ID" value="RYV52772.1"/>
    <property type="molecule type" value="Genomic_DNA"/>
</dbReference>
<feature type="transmembrane region" description="Helical" evidence="2">
    <location>
        <begin position="98"/>
        <end position="118"/>
    </location>
</feature>
<evidence type="ECO:0000313" key="4">
    <source>
        <dbReference type="Proteomes" id="UP000293764"/>
    </source>
</evidence>
<keyword evidence="4" id="KW-1185">Reference proteome</keyword>
<feature type="transmembrane region" description="Helical" evidence="2">
    <location>
        <begin position="165"/>
        <end position="187"/>
    </location>
</feature>
<proteinExistence type="predicted"/>
<dbReference type="InterPro" id="IPR017195">
    <property type="entry name" value="ABC_thiamin-permease_prd"/>
</dbReference>